<evidence type="ECO:0000256" key="6">
    <source>
        <dbReference type="ARBA" id="ARBA00023128"/>
    </source>
</evidence>
<evidence type="ECO:0000256" key="10">
    <source>
        <dbReference type="ARBA" id="ARBA00035515"/>
    </source>
</evidence>
<dbReference type="PANTHER" id="PTHR13329:SF2">
    <property type="entry name" value="SMALL RIBOSOMAL SUBUNIT PROTEIN MS40"/>
    <property type="match status" value="1"/>
</dbReference>
<dbReference type="SUPFAM" id="SSF46911">
    <property type="entry name" value="Ribosomal protein S18"/>
    <property type="match status" value="1"/>
</dbReference>
<comment type="caution">
    <text evidence="11">The sequence shown here is derived from an EMBL/GenBank/DDBJ whole genome shotgun (WGS) entry which is preliminary data.</text>
</comment>
<organism evidence="11 12">
    <name type="scientific">Tropilaelaps mercedesae</name>
    <dbReference type="NCBI Taxonomy" id="418985"/>
    <lineage>
        <taxon>Eukaryota</taxon>
        <taxon>Metazoa</taxon>
        <taxon>Ecdysozoa</taxon>
        <taxon>Arthropoda</taxon>
        <taxon>Chelicerata</taxon>
        <taxon>Arachnida</taxon>
        <taxon>Acari</taxon>
        <taxon>Parasitiformes</taxon>
        <taxon>Mesostigmata</taxon>
        <taxon>Gamasina</taxon>
        <taxon>Dermanyssoidea</taxon>
        <taxon>Laelapidae</taxon>
        <taxon>Tropilaelaps</taxon>
    </lineage>
</organism>
<accession>A0A1V9XB47</accession>
<dbReference type="GO" id="GO:0032543">
    <property type="term" value="P:mitochondrial translation"/>
    <property type="evidence" value="ECO:0007669"/>
    <property type="project" value="InterPro"/>
</dbReference>
<evidence type="ECO:0000256" key="2">
    <source>
        <dbReference type="ARBA" id="ARBA00006136"/>
    </source>
</evidence>
<evidence type="ECO:0000256" key="8">
    <source>
        <dbReference type="ARBA" id="ARBA00032055"/>
    </source>
</evidence>
<dbReference type="GO" id="GO:0005739">
    <property type="term" value="C:mitochondrion"/>
    <property type="evidence" value="ECO:0007669"/>
    <property type="project" value="UniProtKB-SubCell"/>
</dbReference>
<evidence type="ECO:0000256" key="5">
    <source>
        <dbReference type="ARBA" id="ARBA00022980"/>
    </source>
</evidence>
<dbReference type="InterPro" id="IPR036870">
    <property type="entry name" value="Ribosomal_bS18_sf"/>
</dbReference>
<keyword evidence="3" id="KW-0597">Phosphoprotein</keyword>
<protein>
    <recommendedName>
        <fullName evidence="9">Small ribosomal subunit protein mS40</fullName>
    </recommendedName>
    <alternativeName>
        <fullName evidence="8">28S ribosomal protein S18-2, mitochondrial</fullName>
    </alternativeName>
    <alternativeName>
        <fullName evidence="10">28S ribosomal protein S18b, mitochondrial</fullName>
    </alternativeName>
</protein>
<keyword evidence="12" id="KW-1185">Reference proteome</keyword>
<comment type="similarity">
    <text evidence="2">Belongs to the bacterial ribosomal protein bS18 family. Mitochondrion-specific ribosomal protein mS40 subfamily.</text>
</comment>
<reference evidence="11 12" key="1">
    <citation type="journal article" date="2017" name="Gigascience">
        <title>Draft genome of the honey bee ectoparasitic mite, Tropilaelaps mercedesae, is shaped by the parasitic life history.</title>
        <authorList>
            <person name="Dong X."/>
            <person name="Armstrong S.D."/>
            <person name="Xia D."/>
            <person name="Makepeace B.L."/>
            <person name="Darby A.C."/>
            <person name="Kadowaki T."/>
        </authorList>
    </citation>
    <scope>NUCLEOTIDE SEQUENCE [LARGE SCALE GENOMIC DNA]</scope>
    <source>
        <strain evidence="11">Wuxi-XJTLU</strain>
    </source>
</reference>
<sequence length="250" mass="29100">MARKIQISLNTNMALPTRMFVRAVLGQKITFFNRLQQFSVSLSFVPTDNYVMKDKVRHAFLSNTFRTRFLSTTNSLLCQAEALENDDASNKAPVKKMKSRVKPYTYHPVEVGIRYMESAAYTEVYGNEPVWTNYRRNFKGQFKPFKARPSCLINTADPHINTASPCPICRDEYLVVHHQNTKLLKQFISPYTGKILSAYKTGLCGKVQFKLELEIMKAYDLGLIEYDVPFREYDYSLYYPQLRKQHMNII</sequence>
<evidence type="ECO:0000256" key="3">
    <source>
        <dbReference type="ARBA" id="ARBA00022553"/>
    </source>
</evidence>
<keyword evidence="4" id="KW-0809">Transit peptide</keyword>
<evidence type="ECO:0000256" key="1">
    <source>
        <dbReference type="ARBA" id="ARBA00004173"/>
    </source>
</evidence>
<gene>
    <name evidence="11" type="ORF">BIW11_11513</name>
</gene>
<dbReference type="GO" id="GO:0003735">
    <property type="term" value="F:structural constituent of ribosome"/>
    <property type="evidence" value="ECO:0007669"/>
    <property type="project" value="InterPro"/>
</dbReference>
<evidence type="ECO:0000256" key="9">
    <source>
        <dbReference type="ARBA" id="ARBA00035130"/>
    </source>
</evidence>
<dbReference type="AlphaFoldDB" id="A0A1V9XB47"/>
<evidence type="ECO:0000313" key="11">
    <source>
        <dbReference type="EMBL" id="OQR70621.1"/>
    </source>
</evidence>
<evidence type="ECO:0000256" key="4">
    <source>
        <dbReference type="ARBA" id="ARBA00022946"/>
    </source>
</evidence>
<keyword evidence="7" id="KW-0687">Ribonucleoprotein</keyword>
<dbReference type="GO" id="GO:0005840">
    <property type="term" value="C:ribosome"/>
    <property type="evidence" value="ECO:0007669"/>
    <property type="project" value="UniProtKB-KW"/>
</dbReference>
<dbReference type="InParanoid" id="A0A1V9XB47"/>
<dbReference type="OrthoDB" id="21463at2759"/>
<dbReference type="EMBL" id="MNPL01016937">
    <property type="protein sequence ID" value="OQR70621.1"/>
    <property type="molecule type" value="Genomic_DNA"/>
</dbReference>
<keyword evidence="6" id="KW-0496">Mitochondrion</keyword>
<proteinExistence type="inferred from homology"/>
<dbReference type="FunCoup" id="A0A1V9XB47">
    <property type="interactions" value="485"/>
</dbReference>
<dbReference type="PANTHER" id="PTHR13329">
    <property type="entry name" value="MITOCHONDRIAL RIBOSOMAL PROTEIN S18B"/>
    <property type="match status" value="1"/>
</dbReference>
<evidence type="ECO:0000256" key="7">
    <source>
        <dbReference type="ARBA" id="ARBA00023274"/>
    </source>
</evidence>
<comment type="subcellular location">
    <subcellularLocation>
        <location evidence="1">Mitochondrion</location>
    </subcellularLocation>
</comment>
<keyword evidence="5 11" id="KW-0689">Ribosomal protein</keyword>
<dbReference type="Proteomes" id="UP000192247">
    <property type="component" value="Unassembled WGS sequence"/>
</dbReference>
<dbReference type="STRING" id="418985.A0A1V9XB47"/>
<dbReference type="Gene3D" id="4.10.640.10">
    <property type="entry name" value="Ribosomal protein S18"/>
    <property type="match status" value="1"/>
</dbReference>
<dbReference type="GO" id="GO:1990904">
    <property type="term" value="C:ribonucleoprotein complex"/>
    <property type="evidence" value="ECO:0007669"/>
    <property type="project" value="UniProtKB-KW"/>
</dbReference>
<dbReference type="InterPro" id="IPR001648">
    <property type="entry name" value="Ribosomal_bS18"/>
</dbReference>
<name>A0A1V9XB47_9ACAR</name>
<dbReference type="Pfam" id="PF01084">
    <property type="entry name" value="Ribosomal_S18"/>
    <property type="match status" value="1"/>
</dbReference>
<evidence type="ECO:0000313" key="12">
    <source>
        <dbReference type="Proteomes" id="UP000192247"/>
    </source>
</evidence>
<dbReference type="InterPro" id="IPR040054">
    <property type="entry name" value="MRPS18B"/>
</dbReference>